<dbReference type="InterPro" id="IPR050109">
    <property type="entry name" value="HTH-type_TetR-like_transc_reg"/>
</dbReference>
<dbReference type="Pfam" id="PF00440">
    <property type="entry name" value="TetR_N"/>
    <property type="match status" value="1"/>
</dbReference>
<reference evidence="7 8" key="1">
    <citation type="submission" date="2019-06" db="EMBL/GenBank/DDBJ databases">
        <title>Whole genome shotgun sequence of Pseudonocardia saturnea NBRC 14499.</title>
        <authorList>
            <person name="Hosoyama A."/>
            <person name="Uohara A."/>
            <person name="Ohji S."/>
            <person name="Ichikawa N."/>
        </authorList>
    </citation>
    <scope>NUCLEOTIDE SEQUENCE [LARGE SCALE GENOMIC DNA]</scope>
    <source>
        <strain evidence="7 8">NBRC 14499</strain>
    </source>
</reference>
<dbReference type="InterPro" id="IPR001647">
    <property type="entry name" value="HTH_TetR"/>
</dbReference>
<keyword evidence="2" id="KW-0805">Transcription regulation</keyword>
<dbReference type="Pfam" id="PF02909">
    <property type="entry name" value="TetR_C_1"/>
    <property type="match status" value="1"/>
</dbReference>
<evidence type="ECO:0000256" key="2">
    <source>
        <dbReference type="ARBA" id="ARBA00023015"/>
    </source>
</evidence>
<organism evidence="7 8">
    <name type="scientific">Pseudonocardia saturnea</name>
    <dbReference type="NCBI Taxonomy" id="33909"/>
    <lineage>
        <taxon>Bacteria</taxon>
        <taxon>Bacillati</taxon>
        <taxon>Actinomycetota</taxon>
        <taxon>Actinomycetes</taxon>
        <taxon>Pseudonocardiales</taxon>
        <taxon>Pseudonocardiaceae</taxon>
        <taxon>Pseudonocardia</taxon>
    </lineage>
</organism>
<evidence type="ECO:0000313" key="8">
    <source>
        <dbReference type="Proteomes" id="UP000320693"/>
    </source>
</evidence>
<keyword evidence="4" id="KW-0804">Transcription</keyword>
<sequence length="228" mass="24172">MYSYPVNRPETPLTRARVIATANDLAGAEGLRAVTVRRVATELQVTPMALYWHVRGKDELLDGMAESALDRVDPGVDPALPWPGGIRSLLGSILRSLCRDPIAAGLLTTRTITSEHGLEITESLLDLLRRGGFAPGPATQVARHAIASLAALAAGGSGVVVREPDGPSPERRRARERLEALPVRRYPRLVEAAGPLSEGVEREAYLALGLELLVAGIVATAPEGGDPS</sequence>
<evidence type="ECO:0000256" key="1">
    <source>
        <dbReference type="ARBA" id="ARBA00022491"/>
    </source>
</evidence>
<dbReference type="PANTHER" id="PTHR30055:SF151">
    <property type="entry name" value="TRANSCRIPTIONAL REGULATORY PROTEIN"/>
    <property type="match status" value="1"/>
</dbReference>
<accession>A0ABQ0S1X0</accession>
<evidence type="ECO:0000313" key="7">
    <source>
        <dbReference type="EMBL" id="GEC26917.1"/>
    </source>
</evidence>
<protein>
    <submittedName>
        <fullName evidence="7">TetR family transcriptional regulator</fullName>
    </submittedName>
</protein>
<dbReference type="SUPFAM" id="SSF46689">
    <property type="entry name" value="Homeodomain-like"/>
    <property type="match status" value="1"/>
</dbReference>
<evidence type="ECO:0000256" key="4">
    <source>
        <dbReference type="ARBA" id="ARBA00023163"/>
    </source>
</evidence>
<dbReference type="InterPro" id="IPR009057">
    <property type="entry name" value="Homeodomain-like_sf"/>
</dbReference>
<dbReference type="PROSITE" id="PS50977">
    <property type="entry name" value="HTH_TETR_2"/>
    <property type="match status" value="1"/>
</dbReference>
<dbReference type="InterPro" id="IPR036271">
    <property type="entry name" value="Tet_transcr_reg_TetR-rel_C_sf"/>
</dbReference>
<evidence type="ECO:0000256" key="3">
    <source>
        <dbReference type="ARBA" id="ARBA00023125"/>
    </source>
</evidence>
<dbReference type="InterPro" id="IPR004111">
    <property type="entry name" value="Repressor_TetR_C"/>
</dbReference>
<dbReference type="PANTHER" id="PTHR30055">
    <property type="entry name" value="HTH-TYPE TRANSCRIPTIONAL REGULATOR RUTR"/>
    <property type="match status" value="1"/>
</dbReference>
<evidence type="ECO:0000259" key="6">
    <source>
        <dbReference type="PROSITE" id="PS50977"/>
    </source>
</evidence>
<comment type="caution">
    <text evidence="7">The sequence shown here is derived from an EMBL/GenBank/DDBJ whole genome shotgun (WGS) entry which is preliminary data.</text>
</comment>
<gene>
    <name evidence="7" type="ORF">PSA01_39460</name>
</gene>
<keyword evidence="1" id="KW-0678">Repressor</keyword>
<evidence type="ECO:0000256" key="5">
    <source>
        <dbReference type="PROSITE-ProRule" id="PRU00335"/>
    </source>
</evidence>
<feature type="domain" description="HTH tetR-type" evidence="6">
    <location>
        <begin position="12"/>
        <end position="72"/>
    </location>
</feature>
<proteinExistence type="predicted"/>
<dbReference type="EMBL" id="BJNH01000045">
    <property type="protein sequence ID" value="GEC26917.1"/>
    <property type="molecule type" value="Genomic_DNA"/>
</dbReference>
<dbReference type="PRINTS" id="PR00400">
    <property type="entry name" value="TETREPRESSOR"/>
</dbReference>
<dbReference type="Gene3D" id="1.10.357.10">
    <property type="entry name" value="Tetracycline Repressor, domain 2"/>
    <property type="match status" value="1"/>
</dbReference>
<keyword evidence="3 5" id="KW-0238">DNA-binding</keyword>
<dbReference type="SUPFAM" id="SSF48498">
    <property type="entry name" value="Tetracyclin repressor-like, C-terminal domain"/>
    <property type="match status" value="1"/>
</dbReference>
<dbReference type="InterPro" id="IPR003012">
    <property type="entry name" value="Tet_transcr_reg_TetR"/>
</dbReference>
<keyword evidence="8" id="KW-1185">Reference proteome</keyword>
<feature type="DNA-binding region" description="H-T-H motif" evidence="5">
    <location>
        <begin position="35"/>
        <end position="54"/>
    </location>
</feature>
<dbReference type="Proteomes" id="UP000320693">
    <property type="component" value="Unassembled WGS sequence"/>
</dbReference>
<name>A0ABQ0S1X0_9PSEU</name>